<dbReference type="InterPro" id="IPR017850">
    <property type="entry name" value="Alkaline_phosphatase_core_sf"/>
</dbReference>
<dbReference type="GO" id="GO:0046872">
    <property type="term" value="F:metal ion binding"/>
    <property type="evidence" value="ECO:0007669"/>
    <property type="project" value="UniProtKB-KW"/>
</dbReference>
<evidence type="ECO:0000256" key="4">
    <source>
        <dbReference type="ARBA" id="ARBA00022729"/>
    </source>
</evidence>
<dbReference type="GO" id="GO:0004423">
    <property type="term" value="F:iduronate-2-sulfatase activity"/>
    <property type="evidence" value="ECO:0007669"/>
    <property type="project" value="InterPro"/>
</dbReference>
<dbReference type="InterPro" id="IPR035874">
    <property type="entry name" value="IDS"/>
</dbReference>
<evidence type="ECO:0000313" key="8">
    <source>
        <dbReference type="EMBL" id="CAB3373865.1"/>
    </source>
</evidence>
<sequence>MTPHTSVAGIDPRVILISRVGVDDLRPALGCFNDSDAVTPNLDSLARASTIFTRSYSQQALCAPSRNSFLTSRRPDSLYLYDTHSYWRVTAGNYTTIPQHLKNHGYTTASFGKIFHPGIASNYNDDSPWSWSEPPFHPSTLKYKNAKVCLDDSGALGKNLVCPVDPELQPEGTLPDLQTTDAASKYLNTYNNSSPFFIAVGYHKPHIPLKFPREFLKFHNLDKISHPHPKLWPEKVSFVSWNPWTDLRERDDVEKLNLTFPFQPMPENFAQVIRQHYFAAVTYIDRQIGELIQTLKSLRLMENTIIVVVGDHGWSLGEHSEWAKYSNFEKSVRVPLIIYDPDLSHRADNRENAGSFVRDDLVELVDIFPTLNDLVALPKMPACKKVDFSPLCTEGRSLAPLLYSQERVEHWRTAAFSQYPRPNDFPQTNSDQPRLRDVKFMGYTARTDKLRFTWWIRFQDLTPNWNTTEGEELYDHTIDPAEEFNLAYRPEFKNVKDSLKDLIKRQFSR</sequence>
<evidence type="ECO:0000256" key="1">
    <source>
        <dbReference type="ARBA" id="ARBA00001913"/>
    </source>
</evidence>
<dbReference type="EMBL" id="CADEPI010000090">
    <property type="protein sequence ID" value="CAB3373865.1"/>
    <property type="molecule type" value="Genomic_DNA"/>
</dbReference>
<accession>A0A8S1D189</accession>
<dbReference type="PANTHER" id="PTHR45953">
    <property type="entry name" value="IDURONATE 2-SULFATASE"/>
    <property type="match status" value="1"/>
</dbReference>
<evidence type="ECO:0000259" key="7">
    <source>
        <dbReference type="Pfam" id="PF00884"/>
    </source>
</evidence>
<dbReference type="SUPFAM" id="SSF53649">
    <property type="entry name" value="Alkaline phosphatase-like"/>
    <property type="match status" value="1"/>
</dbReference>
<evidence type="ECO:0000256" key="3">
    <source>
        <dbReference type="ARBA" id="ARBA00022723"/>
    </source>
</evidence>
<dbReference type="InterPro" id="IPR000917">
    <property type="entry name" value="Sulfatase_N"/>
</dbReference>
<comment type="cofactor">
    <cofactor evidence="1">
        <name>Ca(2+)</name>
        <dbReference type="ChEBI" id="CHEBI:29108"/>
    </cofactor>
</comment>
<feature type="domain" description="Sulfatase N-terminal" evidence="7">
    <location>
        <begin position="23"/>
        <end position="374"/>
    </location>
</feature>
<keyword evidence="4" id="KW-0732">Signal</keyword>
<name>A0A8S1D189_9INSE</name>
<proteinExistence type="inferred from homology"/>
<gene>
    <name evidence="8" type="ORF">CLODIP_2_CD11657</name>
</gene>
<dbReference type="PANTHER" id="PTHR45953:SF1">
    <property type="entry name" value="IDURONATE 2-SULFATASE"/>
    <property type="match status" value="1"/>
</dbReference>
<comment type="caution">
    <text evidence="8">The sequence shown here is derived from an EMBL/GenBank/DDBJ whole genome shotgun (WGS) entry which is preliminary data.</text>
</comment>
<comment type="similarity">
    <text evidence="2">Belongs to the sulfatase family.</text>
</comment>
<dbReference type="Gene3D" id="3.40.720.10">
    <property type="entry name" value="Alkaline Phosphatase, subunit A"/>
    <property type="match status" value="1"/>
</dbReference>
<evidence type="ECO:0000256" key="5">
    <source>
        <dbReference type="ARBA" id="ARBA00022801"/>
    </source>
</evidence>
<evidence type="ECO:0000256" key="2">
    <source>
        <dbReference type="ARBA" id="ARBA00008779"/>
    </source>
</evidence>
<evidence type="ECO:0000256" key="6">
    <source>
        <dbReference type="ARBA" id="ARBA00022837"/>
    </source>
</evidence>
<keyword evidence="5" id="KW-0378">Hydrolase</keyword>
<dbReference type="AlphaFoldDB" id="A0A8S1D189"/>
<evidence type="ECO:0000313" key="9">
    <source>
        <dbReference type="Proteomes" id="UP000494165"/>
    </source>
</evidence>
<dbReference type="GO" id="GO:0005737">
    <property type="term" value="C:cytoplasm"/>
    <property type="evidence" value="ECO:0007669"/>
    <property type="project" value="TreeGrafter"/>
</dbReference>
<organism evidence="8 9">
    <name type="scientific">Cloeon dipterum</name>
    <dbReference type="NCBI Taxonomy" id="197152"/>
    <lineage>
        <taxon>Eukaryota</taxon>
        <taxon>Metazoa</taxon>
        <taxon>Ecdysozoa</taxon>
        <taxon>Arthropoda</taxon>
        <taxon>Hexapoda</taxon>
        <taxon>Insecta</taxon>
        <taxon>Pterygota</taxon>
        <taxon>Palaeoptera</taxon>
        <taxon>Ephemeroptera</taxon>
        <taxon>Pisciforma</taxon>
        <taxon>Baetidae</taxon>
        <taxon>Cloeon</taxon>
    </lineage>
</organism>
<dbReference type="OrthoDB" id="96314at2759"/>
<dbReference type="Proteomes" id="UP000494165">
    <property type="component" value="Unassembled WGS sequence"/>
</dbReference>
<dbReference type="CDD" id="cd16030">
    <property type="entry name" value="iduronate-2-sulfatase"/>
    <property type="match status" value="1"/>
</dbReference>
<keyword evidence="6" id="KW-0106">Calcium</keyword>
<protein>
    <recommendedName>
        <fullName evidence="7">Sulfatase N-terminal domain-containing protein</fullName>
    </recommendedName>
</protein>
<reference evidence="8 9" key="1">
    <citation type="submission" date="2020-04" db="EMBL/GenBank/DDBJ databases">
        <authorList>
            <person name="Alioto T."/>
            <person name="Alioto T."/>
            <person name="Gomez Garrido J."/>
        </authorList>
    </citation>
    <scope>NUCLEOTIDE SEQUENCE [LARGE SCALE GENOMIC DNA]</scope>
</reference>
<keyword evidence="3" id="KW-0479">Metal-binding</keyword>
<keyword evidence="9" id="KW-1185">Reference proteome</keyword>
<dbReference type="Pfam" id="PF00884">
    <property type="entry name" value="Sulfatase"/>
    <property type="match status" value="1"/>
</dbReference>